<evidence type="ECO:0000313" key="2">
    <source>
        <dbReference type="EMBL" id="OGF25067.1"/>
    </source>
</evidence>
<gene>
    <name evidence="2" type="ORF">A2227_06995</name>
</gene>
<feature type="transmembrane region" description="Helical" evidence="1">
    <location>
        <begin position="14"/>
        <end position="33"/>
    </location>
</feature>
<comment type="caution">
    <text evidence="2">The sequence shown here is derived from an EMBL/GenBank/DDBJ whole genome shotgun (WGS) entry which is preliminary data.</text>
</comment>
<dbReference type="Proteomes" id="UP000178367">
    <property type="component" value="Unassembled WGS sequence"/>
</dbReference>
<evidence type="ECO:0000313" key="3">
    <source>
        <dbReference type="Proteomes" id="UP000178367"/>
    </source>
</evidence>
<keyword evidence="1" id="KW-1133">Transmembrane helix</keyword>
<protein>
    <submittedName>
        <fullName evidence="2">Uncharacterized protein</fullName>
    </submittedName>
</protein>
<sequence>MSTLLASVRGLKTLRSAIIPSAGFSLTVLLAAFGPDARALYPRDIARKVKFGRGPLLRRLF</sequence>
<accession>A0A1F5SEF0</accession>
<dbReference type="EMBL" id="MFGB01000023">
    <property type="protein sequence ID" value="OGF25067.1"/>
    <property type="molecule type" value="Genomic_DNA"/>
</dbReference>
<organism evidence="2 3">
    <name type="scientific">Candidatus Falkowbacteria bacterium RIFOXYA2_FULL_47_19</name>
    <dbReference type="NCBI Taxonomy" id="1797994"/>
    <lineage>
        <taxon>Bacteria</taxon>
        <taxon>Candidatus Falkowiibacteriota</taxon>
    </lineage>
</organism>
<keyword evidence="1" id="KW-0472">Membrane</keyword>
<evidence type="ECO:0000256" key="1">
    <source>
        <dbReference type="SAM" id="Phobius"/>
    </source>
</evidence>
<dbReference type="AlphaFoldDB" id="A0A1F5SEF0"/>
<proteinExistence type="predicted"/>
<name>A0A1F5SEF0_9BACT</name>
<reference evidence="2 3" key="1">
    <citation type="journal article" date="2016" name="Nat. Commun.">
        <title>Thousands of microbial genomes shed light on interconnected biogeochemical processes in an aquifer system.</title>
        <authorList>
            <person name="Anantharaman K."/>
            <person name="Brown C.T."/>
            <person name="Hug L.A."/>
            <person name="Sharon I."/>
            <person name="Castelle C.J."/>
            <person name="Probst A.J."/>
            <person name="Thomas B.C."/>
            <person name="Singh A."/>
            <person name="Wilkins M.J."/>
            <person name="Karaoz U."/>
            <person name="Brodie E.L."/>
            <person name="Williams K.H."/>
            <person name="Hubbard S.S."/>
            <person name="Banfield J.F."/>
        </authorList>
    </citation>
    <scope>NUCLEOTIDE SEQUENCE [LARGE SCALE GENOMIC DNA]</scope>
</reference>
<keyword evidence="1" id="KW-0812">Transmembrane</keyword>